<organism evidence="1 2">
    <name type="scientific">Candidatus Roizmanbacteria bacterium CG_4_8_14_3_um_filter_36_10</name>
    <dbReference type="NCBI Taxonomy" id="1974834"/>
    <lineage>
        <taxon>Bacteria</taxon>
        <taxon>Candidatus Roizmaniibacteriota</taxon>
    </lineage>
</organism>
<evidence type="ECO:0000313" key="2">
    <source>
        <dbReference type="Proteomes" id="UP000229370"/>
    </source>
</evidence>
<comment type="caution">
    <text evidence="1">The sequence shown here is derived from an EMBL/GenBank/DDBJ whole genome shotgun (WGS) entry which is preliminary data.</text>
</comment>
<dbReference type="InterPro" id="IPR023198">
    <property type="entry name" value="PGP-like_dom2"/>
</dbReference>
<protein>
    <submittedName>
        <fullName evidence="1">Uncharacterized protein</fullName>
    </submittedName>
</protein>
<name>A0A2M8GMW4_9BACT</name>
<reference evidence="2" key="1">
    <citation type="submission" date="2017-09" db="EMBL/GenBank/DDBJ databases">
        <title>Depth-based differentiation of microbial function through sediment-hosted aquifers and enrichment of novel symbionts in the deep terrestrial subsurface.</title>
        <authorList>
            <person name="Probst A.J."/>
            <person name="Ladd B."/>
            <person name="Jarett J.K."/>
            <person name="Geller-Mcgrath D.E."/>
            <person name="Sieber C.M.K."/>
            <person name="Emerson J.B."/>
            <person name="Anantharaman K."/>
            <person name="Thomas B.C."/>
            <person name="Malmstrom R."/>
            <person name="Stieglmeier M."/>
            <person name="Klingl A."/>
            <person name="Woyke T."/>
            <person name="Ryan C.M."/>
            <person name="Banfield J.F."/>
        </authorList>
    </citation>
    <scope>NUCLEOTIDE SEQUENCE [LARGE SCALE GENOMIC DNA]</scope>
</reference>
<dbReference type="EMBL" id="PFQK01000042">
    <property type="protein sequence ID" value="PJC81917.1"/>
    <property type="molecule type" value="Genomic_DNA"/>
</dbReference>
<dbReference type="SUPFAM" id="SSF56784">
    <property type="entry name" value="HAD-like"/>
    <property type="match status" value="1"/>
</dbReference>
<dbReference type="Gene3D" id="3.40.50.1000">
    <property type="entry name" value="HAD superfamily/HAD-like"/>
    <property type="match status" value="1"/>
</dbReference>
<dbReference type="InterPro" id="IPR036412">
    <property type="entry name" value="HAD-like_sf"/>
</dbReference>
<dbReference type="Proteomes" id="UP000229370">
    <property type="component" value="Unassembled WGS sequence"/>
</dbReference>
<sequence length="209" mass="24460">MLQKPDVLKVDIEGVILPKHPEKDSPSALRIAFIIKQIEKYRQQNKLKPLSQYQPPTDFLWDRFQMELGWVIDRLCPNPFSLFQQVVFKKNQEINELMPVAKDIIKRSVNYYLELVKERNIKYEPNPGIIELLMKIKNELKIPFRVLSGNPKLVAEDKLRRVGILDLFLEDNQLPDLSIYGEDILTRGSAIDTIHYQLSQSLILQNTYI</sequence>
<dbReference type="InterPro" id="IPR023214">
    <property type="entry name" value="HAD_sf"/>
</dbReference>
<dbReference type="AlphaFoldDB" id="A0A2M8GMW4"/>
<proteinExistence type="predicted"/>
<dbReference type="Gene3D" id="1.10.150.240">
    <property type="entry name" value="Putative phosphatase, domain 2"/>
    <property type="match status" value="1"/>
</dbReference>
<accession>A0A2M8GMW4</accession>
<gene>
    <name evidence="1" type="ORF">CO007_02340</name>
</gene>
<evidence type="ECO:0000313" key="1">
    <source>
        <dbReference type="EMBL" id="PJC81917.1"/>
    </source>
</evidence>